<protein>
    <submittedName>
        <fullName evidence="1">Uncharacterized protein</fullName>
    </submittedName>
</protein>
<dbReference type="PATRIC" id="fig|572479.3.peg.534"/>
<dbReference type="RefSeq" id="WP_014552717.1">
    <property type="nucleotide sequence ID" value="NC_017455.1"/>
</dbReference>
<evidence type="ECO:0000313" key="2">
    <source>
        <dbReference type="Proteomes" id="UP000006866"/>
    </source>
</evidence>
<reference evidence="2" key="1">
    <citation type="submission" date="2010-10" db="EMBL/GenBank/DDBJ databases">
        <title>The complete genome of Halanaerobium praevalens DSM 2228.</title>
        <authorList>
            <consortium name="US DOE Joint Genome Institute (JGI-PGF)"/>
            <person name="Lucas S."/>
            <person name="Copeland A."/>
            <person name="Lapidus A."/>
            <person name="Glavina del Rio T."/>
            <person name="Dalin E."/>
            <person name="Tice H."/>
            <person name="Bruce D."/>
            <person name="Goodwin L."/>
            <person name="Pitluck S."/>
            <person name="Kyrpides N."/>
            <person name="Mavromatis K."/>
            <person name="Ivanova N."/>
            <person name="Ovchinnikova G."/>
            <person name="Chertkov O."/>
            <person name="Detter J.C."/>
            <person name="Han C."/>
            <person name="Larimer F."/>
            <person name="Land M."/>
            <person name="Hauser L."/>
            <person name="Markowitz V."/>
            <person name="Cheng J.-F."/>
            <person name="Hugenholtz P."/>
            <person name="Woyke T."/>
            <person name="Wu D."/>
            <person name="Tindall B."/>
            <person name="Pomrenke H.G."/>
            <person name="Brambilla E."/>
            <person name="Klenk H.-P."/>
            <person name="Eisen J.A."/>
        </authorList>
    </citation>
    <scope>NUCLEOTIDE SEQUENCE [LARGE SCALE GENOMIC DNA]</scope>
    <source>
        <strain evidence="2">ATCC 33744 / DSM 2228 / GSL</strain>
    </source>
</reference>
<dbReference type="EMBL" id="CP002175">
    <property type="protein sequence ID" value="ADO76684.1"/>
    <property type="molecule type" value="Genomic_DNA"/>
</dbReference>
<dbReference type="Proteomes" id="UP000006866">
    <property type="component" value="Chromosome"/>
</dbReference>
<evidence type="ECO:0000313" key="1">
    <source>
        <dbReference type="EMBL" id="ADO76684.1"/>
    </source>
</evidence>
<dbReference type="InterPro" id="IPR045527">
    <property type="entry name" value="DUF6470"/>
</dbReference>
<accession>E3DPD3</accession>
<dbReference type="HOGENOM" id="CLU_2450516_0_0_9"/>
<dbReference type="KEGG" id="hpk:Hprae_0530"/>
<sequence>MIEKLNLHIDNYPSQKAMGFYKTADSAQKFAEKGMKTAQKAASFYASTGDKLSNFKNYKISNLASEIMSNPKKEIVITYKPGPKIDFRA</sequence>
<name>E3DPD3_HALPG</name>
<keyword evidence="2" id="KW-1185">Reference proteome</keyword>
<dbReference type="AlphaFoldDB" id="E3DPD3"/>
<dbReference type="OrthoDB" id="2112258at2"/>
<dbReference type="STRING" id="572479.Hprae_0530"/>
<proteinExistence type="predicted"/>
<organism evidence="1 2">
    <name type="scientific">Halanaerobium praevalens (strain ATCC 33744 / DSM 2228 / GSL)</name>
    <dbReference type="NCBI Taxonomy" id="572479"/>
    <lineage>
        <taxon>Bacteria</taxon>
        <taxon>Bacillati</taxon>
        <taxon>Bacillota</taxon>
        <taxon>Clostridia</taxon>
        <taxon>Halanaerobiales</taxon>
        <taxon>Halanaerobiaceae</taxon>
        <taxon>Halanaerobium</taxon>
    </lineage>
</organism>
<dbReference type="Pfam" id="PF20074">
    <property type="entry name" value="DUF6470"/>
    <property type="match status" value="1"/>
</dbReference>
<reference evidence="1 2" key="2">
    <citation type="journal article" date="2011" name="Stand. Genomic Sci.">
        <title>Complete genome sequence of the extremely halophilic Halanaerobium praevalens type strain (GSL).</title>
        <authorList>
            <person name="Ivanova N."/>
            <person name="Sikorski J."/>
            <person name="Chertkov O."/>
            <person name="Nolan M."/>
            <person name="Lucas S."/>
            <person name="Hammon N."/>
            <person name="Deshpande S."/>
            <person name="Cheng J.F."/>
            <person name="Tapia R."/>
            <person name="Han C."/>
            <person name="Goodwin L."/>
            <person name="Pitluck S."/>
            <person name="Huntemann M."/>
            <person name="Liolios K."/>
            <person name="Pagani I."/>
            <person name="Mavromatis K."/>
            <person name="Ovchinikova G."/>
            <person name="Pati A."/>
            <person name="Chen A."/>
            <person name="Palaniappan K."/>
            <person name="Land M."/>
            <person name="Hauser L."/>
            <person name="Brambilla E.M."/>
            <person name="Kannan K.P."/>
            <person name="Rohde M."/>
            <person name="Tindall B.J."/>
            <person name="Goker M."/>
            <person name="Detter J.C."/>
            <person name="Woyke T."/>
            <person name="Bristow J."/>
            <person name="Eisen J.A."/>
            <person name="Markowitz V."/>
            <person name="Hugenholtz P."/>
            <person name="Kyrpides N.C."/>
            <person name="Klenk H.P."/>
            <person name="Lapidus A."/>
        </authorList>
    </citation>
    <scope>NUCLEOTIDE SEQUENCE [LARGE SCALE GENOMIC DNA]</scope>
    <source>
        <strain evidence="2">ATCC 33744 / DSM 2228 / GSL</strain>
    </source>
</reference>
<gene>
    <name evidence="1" type="ordered locus">Hprae_0530</name>
</gene>